<dbReference type="PANTHER" id="PTHR11557">
    <property type="entry name" value="PORPHOBILINOGEN DEAMINASE"/>
    <property type="match status" value="1"/>
</dbReference>
<dbReference type="EMBL" id="CP033237">
    <property type="protein sequence ID" value="AZF73218.1"/>
    <property type="molecule type" value="Genomic_DNA"/>
</dbReference>
<dbReference type="GO" id="GO:0004418">
    <property type="term" value="F:hydroxymethylbilane synthase activity"/>
    <property type="evidence" value="ECO:0007669"/>
    <property type="project" value="UniProtKB-UniRule"/>
</dbReference>
<feature type="domain" description="Porphobilinogen deaminase C-terminal" evidence="6">
    <location>
        <begin position="218"/>
        <end position="287"/>
    </location>
</feature>
<keyword evidence="2 4" id="KW-0808">Transferase</keyword>
<evidence type="ECO:0000313" key="20">
    <source>
        <dbReference type="Proteomes" id="UP000033085"/>
    </source>
</evidence>
<dbReference type="InterPro" id="IPR000860">
    <property type="entry name" value="HemC"/>
</dbReference>
<dbReference type="AlphaFoldDB" id="A0A0E3MA51"/>
<proteinExistence type="inferred from homology"/>
<evidence type="ECO:0000313" key="7">
    <source>
        <dbReference type="EMBL" id="AKA73509.1"/>
    </source>
</evidence>
<dbReference type="InterPro" id="IPR022418">
    <property type="entry name" value="Porphobilinogen_deaminase_C"/>
</dbReference>
<evidence type="ECO:0000313" key="25">
    <source>
        <dbReference type="Proteomes" id="UP000273194"/>
    </source>
</evidence>
<accession>A0A0E3MA51</accession>
<dbReference type="OrthoDB" id="8042at2157"/>
<reference evidence="18" key="3">
    <citation type="submission" date="2016-04" db="EMBL/GenBank/DDBJ databases">
        <authorList>
            <person name="Evans L.H."/>
            <person name="Alamgir A."/>
            <person name="Owens N."/>
            <person name="Weber N.D."/>
            <person name="Virtaneva K."/>
            <person name="Barbian K."/>
            <person name="Babar A."/>
            <person name="Rosenke K."/>
        </authorList>
    </citation>
    <scope>NUCLEOTIDE SEQUENCE</scope>
    <source>
        <strain evidence="18">P1</strain>
    </source>
</reference>
<comment type="catalytic activity">
    <reaction evidence="4">
        <text>4 porphobilinogen + H2O = hydroxymethylbilane + 4 NH4(+)</text>
        <dbReference type="Rhea" id="RHEA:13185"/>
        <dbReference type="ChEBI" id="CHEBI:15377"/>
        <dbReference type="ChEBI" id="CHEBI:28938"/>
        <dbReference type="ChEBI" id="CHEBI:57845"/>
        <dbReference type="ChEBI" id="CHEBI:58126"/>
        <dbReference type="EC" id="2.5.1.61"/>
    </reaction>
</comment>
<dbReference type="SUPFAM" id="SSF54782">
    <property type="entry name" value="Porphobilinogen deaminase (hydroxymethylbilane synthase), C-terminal domain"/>
    <property type="match status" value="1"/>
</dbReference>
<evidence type="ECO:0000313" key="21">
    <source>
        <dbReference type="Proteomes" id="UP000033106"/>
    </source>
</evidence>
<evidence type="ECO:0000256" key="3">
    <source>
        <dbReference type="ARBA" id="ARBA00023244"/>
    </source>
</evidence>
<dbReference type="GO" id="GO:0006782">
    <property type="term" value="P:protoporphyrinogen IX biosynthetic process"/>
    <property type="evidence" value="ECO:0007669"/>
    <property type="project" value="UniProtKB-UniRule"/>
</dbReference>
<dbReference type="EMBL" id="CP011057">
    <property type="protein sequence ID" value="AKA78899.1"/>
    <property type="molecule type" value="Genomic_DNA"/>
</dbReference>
<protein>
    <recommendedName>
        <fullName evidence="4">Probable porphobilinogen deaminase</fullName>
        <shortName evidence="4">PBG</shortName>
        <ecNumber evidence="4">2.5.1.61</ecNumber>
    </recommendedName>
    <alternativeName>
        <fullName evidence="4">Hydroxymethylbilane synthase</fullName>
        <shortName evidence="4">HMBS</shortName>
    </alternativeName>
    <alternativeName>
        <fullName evidence="4">Pre-uroporphyrinogen synthase</fullName>
    </alternativeName>
</protein>
<feature type="domain" description="Porphobilinogen deaminase N-terminal" evidence="5">
    <location>
        <begin position="3"/>
        <end position="204"/>
    </location>
</feature>
<dbReference type="EC" id="2.5.1.61" evidence="4"/>
<dbReference type="EMBL" id="CP033235">
    <property type="protein sequence ID" value="AZF67978.1"/>
    <property type="molecule type" value="Genomic_DNA"/>
</dbReference>
<evidence type="ECO:0000259" key="5">
    <source>
        <dbReference type="Pfam" id="PF01379"/>
    </source>
</evidence>
<evidence type="ECO:0000313" key="16">
    <source>
        <dbReference type="EMBL" id="AZF83694.1"/>
    </source>
</evidence>
<evidence type="ECO:0000313" key="9">
    <source>
        <dbReference type="EMBL" id="AKA78899.1"/>
    </source>
</evidence>
<dbReference type="PRINTS" id="PR00151">
    <property type="entry name" value="PORPHBDMNASE"/>
</dbReference>
<comment type="similarity">
    <text evidence="1 4">Belongs to the HMBS family.</text>
</comment>
<evidence type="ECO:0000313" key="29">
    <source>
        <dbReference type="Proteomes" id="UP000282269"/>
    </source>
</evidence>
<evidence type="ECO:0000313" key="12">
    <source>
        <dbReference type="EMBL" id="AZF73218.1"/>
    </source>
</evidence>
<dbReference type="GeneID" id="1455339"/>
<dbReference type="Gene3D" id="3.30.160.40">
    <property type="entry name" value="Porphobilinogen deaminase, C-terminal domain"/>
    <property type="match status" value="1"/>
</dbReference>
<dbReference type="RefSeq" id="WP_009990418.1">
    <property type="nucleotide sequence ID" value="NZ_CP011055.2"/>
</dbReference>
<dbReference type="InterPro" id="IPR022417">
    <property type="entry name" value="Porphobilin_deaminase_N"/>
</dbReference>
<evidence type="ECO:0000313" key="10">
    <source>
        <dbReference type="EMBL" id="AZF67978.1"/>
    </source>
</evidence>
<evidence type="ECO:0000313" key="22">
    <source>
        <dbReference type="Proteomes" id="UP000076770"/>
    </source>
</evidence>
<dbReference type="Proteomes" id="UP000033057">
    <property type="component" value="Chromosome"/>
</dbReference>
<dbReference type="InterPro" id="IPR022419">
    <property type="entry name" value="Porphobilin_deaminase_cofac_BS"/>
</dbReference>
<dbReference type="EMBL" id="CP033240">
    <property type="protein sequence ID" value="AZF81056.1"/>
    <property type="molecule type" value="Genomic_DNA"/>
</dbReference>
<reference evidence="23 24" key="4">
    <citation type="journal article" date="2018" name="Proc. Natl. Acad. Sci. U.S.A.">
        <title>Nonmutational mechanism of inheritance in the Archaeon Sulfolobus solfataricus.</title>
        <authorList>
            <person name="Payne S."/>
            <person name="McCarthy S."/>
            <person name="Johnson T."/>
            <person name="North E."/>
            <person name="Blum P."/>
        </authorList>
    </citation>
    <scope>NUCLEOTIDE SEQUENCE [LARGE SCALE GENOMIC DNA]</scope>
    <source>
        <strain evidence="11 23">SARC-H</strain>
        <strain evidence="12 27">SARC-I</strain>
        <strain evidence="14 28">SARC-N</strain>
        <strain evidence="15 29">SARC-O</strain>
        <strain evidence="16 24">SUL120</strain>
        <strain evidence="10 25">SULG</strain>
        <strain evidence="13 26">SULM</strain>
    </source>
</reference>
<dbReference type="NCBIfam" id="TIGR00212">
    <property type="entry name" value="hemC"/>
    <property type="match status" value="1"/>
</dbReference>
<dbReference type="PANTHER" id="PTHR11557:SF0">
    <property type="entry name" value="PORPHOBILINOGEN DEAMINASE"/>
    <property type="match status" value="1"/>
</dbReference>
<sequence length="293" mass="32773">MKILIAARGSKLSRVQVDMVGEKLRKIGIEYDVIDIKTKADLFSTEPLSKLGKGVFEKEVNEAVLEGKADVAVHSMKDILSEINPELEIFAVIERDPPYDILIAEKNLHKLDPNTTIGTSSIRRKNFIKYIRPEINTKDIRGNVDTRIRKYLSKEYDGLILAEASIKRLNISISYHRLNVYDFTPEANQGIIVVLGRKKDEKVKEVFKEITHKDTLDEALAERATISVVGGGCHSPIGVLFRKEGKEFYGIASYSDGKKKITVSISKAGDPYTIGSELGLLLKKEMKNEGIIP</sequence>
<dbReference type="PIRSF" id="PIRSF001438">
    <property type="entry name" value="4pyrrol_synth_OHMeBilane_synth"/>
    <property type="match status" value="1"/>
</dbReference>
<evidence type="ECO:0000313" key="23">
    <source>
        <dbReference type="Proteomes" id="UP000267993"/>
    </source>
</evidence>
<dbReference type="GeneID" id="44129151"/>
<evidence type="ECO:0000259" key="6">
    <source>
        <dbReference type="Pfam" id="PF03900"/>
    </source>
</evidence>
<dbReference type="Proteomes" id="UP000269431">
    <property type="component" value="Chromosome"/>
</dbReference>
<dbReference type="CDD" id="cd13644">
    <property type="entry name" value="PBP2_HemC_archaea"/>
    <property type="match status" value="1"/>
</dbReference>
<dbReference type="PATRIC" id="fig|2287.6.peg.1258"/>
<evidence type="ECO:0000313" key="26">
    <source>
        <dbReference type="Proteomes" id="UP000273443"/>
    </source>
</evidence>
<dbReference type="Proteomes" id="UP000282269">
    <property type="component" value="Chromosome"/>
</dbReference>
<dbReference type="SUPFAM" id="SSF53850">
    <property type="entry name" value="Periplasmic binding protein-like II"/>
    <property type="match status" value="1"/>
</dbReference>
<dbReference type="EMBL" id="CP033238">
    <property type="protein sequence ID" value="AZF75843.1"/>
    <property type="molecule type" value="Genomic_DNA"/>
</dbReference>
<comment type="function">
    <text evidence="4">Tetrapolymerization of the monopyrrole PBG into the hydroxymethylbilane pre-uroporphyrinogen in several discrete steps.</text>
</comment>
<name>A0A0E3MA51_SACSO</name>
<dbReference type="OMA" id="LWQANHI"/>
<dbReference type="Proteomes" id="UP000267993">
    <property type="component" value="Chromosome"/>
</dbReference>
<dbReference type="EMBL" id="LT549890">
    <property type="protein sequence ID" value="SAI83724.1"/>
    <property type="molecule type" value="Genomic_DNA"/>
</dbReference>
<evidence type="ECO:0000256" key="1">
    <source>
        <dbReference type="ARBA" id="ARBA00005638"/>
    </source>
</evidence>
<dbReference type="EMBL" id="CP050869">
    <property type="protein sequence ID" value="QPG50497.1"/>
    <property type="molecule type" value="Genomic_DNA"/>
</dbReference>
<dbReference type="Proteomes" id="UP000033106">
    <property type="component" value="Chromosome"/>
</dbReference>
<evidence type="ECO:0000313" key="13">
    <source>
        <dbReference type="EMBL" id="AZF75843.1"/>
    </source>
</evidence>
<evidence type="ECO:0000313" key="24">
    <source>
        <dbReference type="Proteomes" id="UP000269431"/>
    </source>
</evidence>
<evidence type="ECO:0000313" key="19">
    <source>
        <dbReference type="Proteomes" id="UP000033057"/>
    </source>
</evidence>
<dbReference type="Proteomes" id="UP000278715">
    <property type="component" value="Chromosome"/>
</dbReference>
<reference evidence="17 30" key="6">
    <citation type="journal article" date="2020" name="Nat. Commun.">
        <title>The structures of two archaeal type IV pili illuminate evolutionary relationships.</title>
        <authorList>
            <person name="Wang F."/>
            <person name="Baquero D.P."/>
            <person name="Su Z."/>
            <person name="Beltran L.C."/>
            <person name="Prangishvili D."/>
            <person name="Krupovic M."/>
            <person name="Egelman E.H."/>
        </authorList>
    </citation>
    <scope>NUCLEOTIDE SEQUENCE [LARGE SCALE GENOMIC DNA]</scope>
    <source>
        <strain evidence="17 30">POZ149</strain>
    </source>
</reference>
<dbReference type="Proteomes" id="UP000076770">
    <property type="component" value="Chromosome i"/>
</dbReference>
<dbReference type="GO" id="GO:0005737">
    <property type="term" value="C:cytoplasm"/>
    <property type="evidence" value="ECO:0007669"/>
    <property type="project" value="UniProtKB-UniRule"/>
</dbReference>
<evidence type="ECO:0000313" key="28">
    <source>
        <dbReference type="Proteomes" id="UP000278715"/>
    </source>
</evidence>
<dbReference type="Pfam" id="PF01379">
    <property type="entry name" value="Porphobil_deam"/>
    <property type="match status" value="1"/>
</dbReference>
<reference evidence="19 20" key="1">
    <citation type="journal article" date="2015" name="Genome Announc.">
        <title>Complete Genome Sequence of Sulfolobus solfataricus Strain 98/2 and Evolved Derivatives.</title>
        <authorList>
            <person name="McCarthy S."/>
            <person name="Gradnigo J."/>
            <person name="Johnson T."/>
            <person name="Payne S."/>
            <person name="Lipzen A."/>
            <person name="Martin J."/>
            <person name="Schackwitz W."/>
            <person name="Moriyama E."/>
            <person name="Blum P."/>
        </authorList>
    </citation>
    <scope>NUCLEOTIDE SEQUENCE [LARGE SCALE GENOMIC DNA]</scope>
    <source>
        <strain evidence="19">98/2 SULC</strain>
        <strain evidence="7">SARC-B</strain>
        <strain evidence="8">SARC-C</strain>
        <strain evidence="9 21">SULA</strain>
        <strain evidence="20">SULB</strain>
    </source>
</reference>
<comment type="miscellaneous">
    <text evidence="4">The porphobilinogen subunits are added to the dipyrromethane group.</text>
</comment>
<dbReference type="EMBL" id="CP033236">
    <property type="protein sequence ID" value="AZF70598.1"/>
    <property type="molecule type" value="Genomic_DNA"/>
</dbReference>
<reference evidence="7" key="5">
    <citation type="submission" date="2018-10" db="EMBL/GenBank/DDBJ databases">
        <authorList>
            <person name="McCarthy S."/>
            <person name="Gradnigo J."/>
            <person name="Johnson T."/>
            <person name="Payne S."/>
            <person name="Lipzen A."/>
            <person name="Schackwitz W."/>
            <person name="Martin J."/>
            <person name="Moriyama E."/>
            <person name="Blum P."/>
        </authorList>
    </citation>
    <scope>NUCLEOTIDE SEQUENCE</scope>
    <source>
        <strain evidence="7">SARC-B</strain>
        <strain evidence="8">SARC-C</strain>
        <strain evidence="9">SULA</strain>
    </source>
</reference>
<evidence type="ECO:0000313" key="30">
    <source>
        <dbReference type="Proteomes" id="UP000594632"/>
    </source>
</evidence>
<dbReference type="SMR" id="A0A0E3MA51"/>
<evidence type="ECO:0000256" key="4">
    <source>
        <dbReference type="HAMAP-Rule" id="MF_00260"/>
    </source>
</evidence>
<evidence type="ECO:0000313" key="27">
    <source>
        <dbReference type="Proteomes" id="UP000275843"/>
    </source>
</evidence>
<keyword evidence="3 4" id="KW-0627">Porphyrin biosynthesis</keyword>
<dbReference type="Proteomes" id="UP000594632">
    <property type="component" value="Chromosome"/>
</dbReference>
<feature type="modified residue" description="S-(dipyrrolylmethanemethyl)cysteine" evidence="4">
    <location>
        <position position="233"/>
    </location>
</feature>
<dbReference type="Proteomes" id="UP000273443">
    <property type="component" value="Chromosome"/>
</dbReference>
<dbReference type="Proteomes" id="UP000033085">
    <property type="component" value="Chromosome"/>
</dbReference>
<dbReference type="KEGG" id="ssoa:SULA_1199"/>
<evidence type="ECO:0000313" key="17">
    <source>
        <dbReference type="EMBL" id="QPG50497.1"/>
    </source>
</evidence>
<evidence type="ECO:0000313" key="15">
    <source>
        <dbReference type="EMBL" id="AZF81056.1"/>
    </source>
</evidence>
<dbReference type="KEGG" id="ssol:SULB_1200"/>
<dbReference type="PROSITE" id="PS00533">
    <property type="entry name" value="PORPHOBILINOGEN_DEAM"/>
    <property type="match status" value="1"/>
</dbReference>
<evidence type="ECO:0000256" key="2">
    <source>
        <dbReference type="ARBA" id="ARBA00022679"/>
    </source>
</evidence>
<gene>
    <name evidence="4 7" type="primary">hemC</name>
    <name evidence="17" type="ORF">HFC64_12400</name>
    <name evidence="18" type="ORF">SSOP1_0170</name>
    <name evidence="9" type="ORF">SULA_1199</name>
    <name evidence="7" type="ORF">SULB_1200</name>
    <name evidence="8" type="ORF">SULC_1198</name>
    <name evidence="10" type="ORF">SULG_05925</name>
    <name evidence="11" type="ORF">SULH_05925</name>
    <name evidence="12" type="ORF">SULI_05925</name>
    <name evidence="13" type="ORF">SULM_05925</name>
    <name evidence="14" type="ORF">SULN_05925</name>
    <name evidence="15" type="ORF">SULO_05935</name>
    <name evidence="16" type="ORF">SULZ_06170</name>
</gene>
<dbReference type="EMBL" id="CP033241">
    <property type="protein sequence ID" value="AZF83694.1"/>
    <property type="molecule type" value="Genomic_DNA"/>
</dbReference>
<dbReference type="Proteomes" id="UP000273194">
    <property type="component" value="Chromosome"/>
</dbReference>
<comment type="cofactor">
    <cofactor evidence="4">
        <name>dipyrromethane</name>
        <dbReference type="ChEBI" id="CHEBI:60342"/>
    </cofactor>
    <text evidence="4">Binds 1 dipyrromethane group covalently.</text>
</comment>
<organism evidence="7 20">
    <name type="scientific">Saccharolobus solfataricus</name>
    <name type="common">Sulfolobus solfataricus</name>
    <dbReference type="NCBI Taxonomy" id="2287"/>
    <lineage>
        <taxon>Archaea</taxon>
        <taxon>Thermoproteota</taxon>
        <taxon>Thermoprotei</taxon>
        <taxon>Sulfolobales</taxon>
        <taxon>Sulfolobaceae</taxon>
        <taxon>Saccharolobus</taxon>
    </lineage>
</organism>
<dbReference type="Proteomes" id="UP000275843">
    <property type="component" value="Chromosome"/>
</dbReference>
<evidence type="ECO:0000313" key="11">
    <source>
        <dbReference type="EMBL" id="AZF70598.1"/>
    </source>
</evidence>
<dbReference type="Pfam" id="PF03900">
    <property type="entry name" value="Porphobil_deamC"/>
    <property type="match status" value="1"/>
</dbReference>
<evidence type="ECO:0000313" key="8">
    <source>
        <dbReference type="EMBL" id="AKA76207.1"/>
    </source>
</evidence>
<dbReference type="EMBL" id="CP033239">
    <property type="protein sequence ID" value="AZF78450.1"/>
    <property type="molecule type" value="Genomic_DNA"/>
</dbReference>
<evidence type="ECO:0000313" key="18">
    <source>
        <dbReference type="EMBL" id="SAI83724.1"/>
    </source>
</evidence>
<dbReference type="KEGG" id="ssof:SULC_1198"/>
<dbReference type="EMBL" id="CP011056">
    <property type="protein sequence ID" value="AKA76207.1"/>
    <property type="molecule type" value="Genomic_DNA"/>
</dbReference>
<evidence type="ECO:0000313" key="14">
    <source>
        <dbReference type="EMBL" id="AZF78450.1"/>
    </source>
</evidence>
<reference evidence="22" key="2">
    <citation type="submission" date="2016-04" db="EMBL/GenBank/DDBJ databases">
        <authorList>
            <person name="Shah S.A."/>
            <person name="Garrett R.A."/>
        </authorList>
    </citation>
    <scope>NUCLEOTIDE SEQUENCE [LARGE SCALE GENOMIC DNA]</scope>
    <source>
        <strain evidence="22">ATCC 35091 / DSM 1616 / JCM 8930 / NBRC 15331 / P1</strain>
    </source>
</reference>
<dbReference type="EMBL" id="CP011055">
    <property type="protein sequence ID" value="AKA73509.1"/>
    <property type="molecule type" value="Genomic_DNA"/>
</dbReference>
<dbReference type="InterPro" id="IPR036803">
    <property type="entry name" value="Porphobilinogen_deaminase_C_sf"/>
</dbReference>
<dbReference type="Gene3D" id="3.40.190.10">
    <property type="entry name" value="Periplasmic binding protein-like II"/>
    <property type="match status" value="2"/>
</dbReference>
<dbReference type="HAMAP" id="MF_00260">
    <property type="entry name" value="Porphobil_deam"/>
    <property type="match status" value="1"/>
</dbReference>